<dbReference type="GO" id="GO:0005737">
    <property type="term" value="C:cytoplasm"/>
    <property type="evidence" value="ECO:0007669"/>
    <property type="project" value="UniProtKB-SubCell"/>
</dbReference>
<evidence type="ECO:0000259" key="5">
    <source>
        <dbReference type="Pfam" id="PF01814"/>
    </source>
</evidence>
<keyword evidence="7" id="KW-1185">Reference proteome</keyword>
<comment type="subcellular location">
    <subcellularLocation>
        <location evidence="1">Cytoplasm</location>
    </subcellularLocation>
</comment>
<dbReference type="OrthoDB" id="9797132at2"/>
<sequence length="249" mass="28633">MTGENIQAIPTVSELVRRNYRAADVLRKWGINYCCSGNVSLAEACALKGIDEAAVQQDLNAAGRQICLPAGLQYQDWPVEFLIDYIVHVHHAYLKQVLPALHQQLNGFVKGHTKKYPYLQEVGDVFNDLKTELEEHNAKEEERIFPYLRQIASTYKRRETYGSLFVRTLGKPLDKMVAIDHNRIAALLDQLRSVTNQYHFAEGACTNHQVLYHKLKELDNDLVQHKHLENNILYPRVLQMEQELLQPVS</sequence>
<dbReference type="Proteomes" id="UP000184368">
    <property type="component" value="Unassembled WGS sequence"/>
</dbReference>
<protein>
    <submittedName>
        <fullName evidence="6">Regulator of cell morphogenesis and NO signaling</fullName>
    </submittedName>
</protein>
<gene>
    <name evidence="6" type="ORF">SAMN05444008_103283</name>
</gene>
<dbReference type="GO" id="GO:0046872">
    <property type="term" value="F:metal ion binding"/>
    <property type="evidence" value="ECO:0007669"/>
    <property type="project" value="UniProtKB-KW"/>
</dbReference>
<keyword evidence="2" id="KW-0963">Cytoplasm</keyword>
<name>A0A1M4X8K3_9BACT</name>
<dbReference type="InterPro" id="IPR019903">
    <property type="entry name" value="RIC_family"/>
</dbReference>
<accession>A0A1M4X8K3</accession>
<keyword evidence="3" id="KW-0479">Metal-binding</keyword>
<keyword evidence="4" id="KW-0408">Iron</keyword>
<dbReference type="PANTHER" id="PTHR36438">
    <property type="entry name" value="IRON-SULFUR CLUSTER REPAIR PROTEIN YTFE"/>
    <property type="match status" value="1"/>
</dbReference>
<dbReference type="CDD" id="cd12108">
    <property type="entry name" value="Hr-like"/>
    <property type="match status" value="1"/>
</dbReference>
<dbReference type="STRING" id="1302690.BUE76_05990"/>
<reference evidence="6 7" key="1">
    <citation type="submission" date="2016-11" db="EMBL/GenBank/DDBJ databases">
        <authorList>
            <person name="Jaros S."/>
            <person name="Januszkiewicz K."/>
            <person name="Wedrychowicz H."/>
        </authorList>
    </citation>
    <scope>NUCLEOTIDE SEQUENCE [LARGE SCALE GENOMIC DNA]</scope>
    <source>
        <strain evidence="6 7">DSM 26897</strain>
    </source>
</reference>
<dbReference type="PANTHER" id="PTHR36438:SF1">
    <property type="entry name" value="IRON-SULFUR CLUSTER REPAIR PROTEIN YTFE"/>
    <property type="match status" value="1"/>
</dbReference>
<evidence type="ECO:0000313" key="7">
    <source>
        <dbReference type="Proteomes" id="UP000184368"/>
    </source>
</evidence>
<organism evidence="6 7">
    <name type="scientific">Cnuella takakiae</name>
    <dbReference type="NCBI Taxonomy" id="1302690"/>
    <lineage>
        <taxon>Bacteria</taxon>
        <taxon>Pseudomonadati</taxon>
        <taxon>Bacteroidota</taxon>
        <taxon>Chitinophagia</taxon>
        <taxon>Chitinophagales</taxon>
        <taxon>Chitinophagaceae</taxon>
        <taxon>Cnuella</taxon>
    </lineage>
</organism>
<dbReference type="AlphaFoldDB" id="A0A1M4X8K3"/>
<feature type="domain" description="Hemerythrin-like" evidence="5">
    <location>
        <begin position="85"/>
        <end position="152"/>
    </location>
</feature>
<dbReference type="Gene3D" id="1.20.120.520">
    <property type="entry name" value="nmb1532 protein domain like"/>
    <property type="match status" value="1"/>
</dbReference>
<dbReference type="InterPro" id="IPR012312">
    <property type="entry name" value="Hemerythrin-like"/>
</dbReference>
<dbReference type="Pfam" id="PF01814">
    <property type="entry name" value="Hemerythrin"/>
    <property type="match status" value="1"/>
</dbReference>
<dbReference type="Gene3D" id="1.10.3910.10">
    <property type="entry name" value="SP0561-like"/>
    <property type="match status" value="1"/>
</dbReference>
<dbReference type="EMBL" id="FQUO01000003">
    <property type="protein sequence ID" value="SHE89763.1"/>
    <property type="molecule type" value="Genomic_DNA"/>
</dbReference>
<evidence type="ECO:0000313" key="6">
    <source>
        <dbReference type="EMBL" id="SHE89763.1"/>
    </source>
</evidence>
<proteinExistence type="predicted"/>
<evidence type="ECO:0000256" key="1">
    <source>
        <dbReference type="ARBA" id="ARBA00004496"/>
    </source>
</evidence>
<dbReference type="RefSeq" id="WP_073040872.1">
    <property type="nucleotide sequence ID" value="NZ_FQUO01000003.1"/>
</dbReference>
<evidence type="ECO:0000256" key="4">
    <source>
        <dbReference type="ARBA" id="ARBA00023004"/>
    </source>
</evidence>
<evidence type="ECO:0000256" key="2">
    <source>
        <dbReference type="ARBA" id="ARBA00022490"/>
    </source>
</evidence>
<dbReference type="Pfam" id="PF04405">
    <property type="entry name" value="ScdA_N"/>
    <property type="match status" value="1"/>
</dbReference>
<evidence type="ECO:0000256" key="3">
    <source>
        <dbReference type="ARBA" id="ARBA00022723"/>
    </source>
</evidence>
<dbReference type="InterPro" id="IPR038062">
    <property type="entry name" value="ScdA-like_N_sf"/>
</dbReference>